<dbReference type="EMBL" id="CP000699">
    <property type="protein sequence ID" value="ABQ68327.1"/>
    <property type="molecule type" value="Genomic_DNA"/>
</dbReference>
<dbReference type="Gene3D" id="3.10.310.10">
    <property type="entry name" value="Diaminopimelate Epimerase, Chain A, domain 1"/>
    <property type="match status" value="2"/>
</dbReference>
<dbReference type="SUPFAM" id="SSF54506">
    <property type="entry name" value="Diaminopimelate epimerase-like"/>
    <property type="match status" value="1"/>
</dbReference>
<dbReference type="Pfam" id="PF02567">
    <property type="entry name" value="PhzC-PhzF"/>
    <property type="match status" value="1"/>
</dbReference>
<dbReference type="KEGG" id="swi:Swit_1967"/>
<accession>A0A9J9LCD5</accession>
<evidence type="ECO:0000256" key="1">
    <source>
        <dbReference type="ARBA" id="ARBA00008270"/>
    </source>
</evidence>
<name>A0A9J9LCD5_RHIWR</name>
<dbReference type="AlphaFoldDB" id="A0A9J9LCD5"/>
<dbReference type="GO" id="GO:0005737">
    <property type="term" value="C:cytoplasm"/>
    <property type="evidence" value="ECO:0007669"/>
    <property type="project" value="TreeGrafter"/>
</dbReference>
<dbReference type="PANTHER" id="PTHR13774:SF32">
    <property type="entry name" value="ANTISENSE-ENHANCING SEQUENCE 1"/>
    <property type="match status" value="1"/>
</dbReference>
<dbReference type="GO" id="GO:0016853">
    <property type="term" value="F:isomerase activity"/>
    <property type="evidence" value="ECO:0007669"/>
    <property type="project" value="TreeGrafter"/>
</dbReference>
<gene>
    <name evidence="2" type="ordered locus">Swit_1967</name>
</gene>
<organism evidence="2 3">
    <name type="scientific">Rhizorhabdus wittichii (strain DSM 6014 / CCUG 31198 / JCM 15750 / NBRC 105917 / EY 4224 / RW1)</name>
    <name type="common">Sphingomonas wittichii</name>
    <dbReference type="NCBI Taxonomy" id="392499"/>
    <lineage>
        <taxon>Bacteria</taxon>
        <taxon>Pseudomonadati</taxon>
        <taxon>Pseudomonadota</taxon>
        <taxon>Alphaproteobacteria</taxon>
        <taxon>Sphingomonadales</taxon>
        <taxon>Sphingomonadaceae</taxon>
        <taxon>Rhizorhabdus</taxon>
    </lineage>
</organism>
<reference evidence="2 3" key="1">
    <citation type="journal article" date="2010" name="J. Bacteriol.">
        <title>Genome sequence of the dioxin-mineralizing bacterium Sphingomonas wittichii RW1.</title>
        <authorList>
            <person name="Miller T.R."/>
            <person name="Delcher A.L."/>
            <person name="Salzberg S.L."/>
            <person name="Saunders E."/>
            <person name="Detter J.C."/>
            <person name="Halden R.U."/>
        </authorList>
    </citation>
    <scope>NUCLEOTIDE SEQUENCE [LARGE SCALE GENOMIC DNA]</scope>
    <source>
        <strain evidence="3">DSM 6014 / CCUG 31198 / JCM 15750 / NBRC 105917 / EY 4224 / RW1</strain>
    </source>
</reference>
<dbReference type="InterPro" id="IPR003719">
    <property type="entry name" value="Phenazine_PhzF-like"/>
</dbReference>
<dbReference type="Proteomes" id="UP000001989">
    <property type="component" value="Chromosome"/>
</dbReference>
<comment type="similarity">
    <text evidence="1">Belongs to the PhzF family.</text>
</comment>
<protein>
    <submittedName>
        <fullName evidence="2">Phenazine biosynthesis protein PhzF family</fullName>
    </submittedName>
</protein>
<dbReference type="PIRSF" id="PIRSF016184">
    <property type="entry name" value="PhzC_PhzF"/>
    <property type="match status" value="1"/>
</dbReference>
<proteinExistence type="inferred from homology"/>
<dbReference type="PANTHER" id="PTHR13774">
    <property type="entry name" value="PHENAZINE BIOSYNTHESIS PROTEIN"/>
    <property type="match status" value="1"/>
</dbReference>
<keyword evidence="3" id="KW-1185">Reference proteome</keyword>
<evidence type="ECO:0000313" key="3">
    <source>
        <dbReference type="Proteomes" id="UP000001989"/>
    </source>
</evidence>
<evidence type="ECO:0000313" key="2">
    <source>
        <dbReference type="EMBL" id="ABQ68327.1"/>
    </source>
</evidence>
<dbReference type="OrthoDB" id="9788221at2"/>
<sequence length="264" mass="27975">MARIGFEVVNCFAAQDFAGNPICVIRDPVEEGLMGRIARQMGCTLTVFPTRIGPGRFTTRMFTVSREVPFGGSGALAAVWAMGEGRWTLSTAGGDVETEYGGGRAWTTQPVPGIERIDDDEVADAIGLSTVRGLFLGSASGNRHVVAVTDDDPADFRPRADLLGRIARRYGGATVGAVRRIGADEMHGRIFTPAHGLFEDPAVGGGAPTLARIMRDHFDGAEQCLIRQGEVLGRPSRMEVVLRPGGVKVGGGVRKAAEGVLLLD</sequence>